<accession>A5E124</accession>
<sequence length="544" mass="59898">MGLPATKRPNSEPLSFTRPSVSDTILQQNRPNTSNEVTHISDSEEDIALKYSLNPNDTRLLLSAPDTRPYSVQGSASVPTSVPSLVPASAPAEIPTYQTNRTNSTVMQEVIAGNDGMEVGDALQLVHRAHATESMSSTLSNDNFHHTDFAVGGEEEDAIGFCDGDCFETSSQNNAKLRQLENLEVINFSNRGAMNNFLGNENDLVITTRLNGVEDQGEKLYYNEAVIAEDGLRLCRENMSMPGKCELADTMQVRIASSESDYKSELEENIEGSTESTKELNKLDILEDIANSRMPDPYYKEESPVNCKEGEIKGCSTPIDEVEQSTTRLPKVETGLIPKHKTSATGNKGEEQMVNYPADRKHELSLGALRIKSCEVVEDQPTQKDDIRVSRNGSECRSQSPATSVATSVATYEPQYDEYPPSVLLISTAYEEEAPADGSDHKSTAKSRLAREIHDKPSSMTNKGVSDKVALTNSTKTSLPVKFNDKENLQVRRKIISRKRLAPKPLSALCSQNLRPRVGLSKKVRIESLHENIKRQKKAGPSSF</sequence>
<feature type="compositionally biased region" description="Basic and acidic residues" evidence="1">
    <location>
        <begin position="438"/>
        <end position="457"/>
    </location>
</feature>
<feature type="region of interest" description="Disordered" evidence="1">
    <location>
        <begin position="433"/>
        <end position="467"/>
    </location>
</feature>
<proteinExistence type="predicted"/>
<dbReference type="Proteomes" id="UP000001996">
    <property type="component" value="Unassembled WGS sequence"/>
</dbReference>
<evidence type="ECO:0000313" key="2">
    <source>
        <dbReference type="EMBL" id="EDK45132.1"/>
    </source>
</evidence>
<keyword evidence="3" id="KW-1185">Reference proteome</keyword>
<dbReference type="OrthoDB" id="4022920at2759"/>
<organism evidence="2 3">
    <name type="scientific">Lodderomyces elongisporus (strain ATCC 11503 / CBS 2605 / JCM 1781 / NBRC 1676 / NRRL YB-4239)</name>
    <name type="common">Yeast</name>
    <name type="synonym">Saccharomyces elongisporus</name>
    <dbReference type="NCBI Taxonomy" id="379508"/>
    <lineage>
        <taxon>Eukaryota</taxon>
        <taxon>Fungi</taxon>
        <taxon>Dikarya</taxon>
        <taxon>Ascomycota</taxon>
        <taxon>Saccharomycotina</taxon>
        <taxon>Pichiomycetes</taxon>
        <taxon>Debaryomycetaceae</taxon>
        <taxon>Candida/Lodderomyces clade</taxon>
        <taxon>Lodderomyces</taxon>
    </lineage>
</organism>
<dbReference type="GeneID" id="5232394"/>
<reference evidence="2 3" key="1">
    <citation type="journal article" date="2009" name="Nature">
        <title>Evolution of pathogenicity and sexual reproduction in eight Candida genomes.</title>
        <authorList>
            <person name="Butler G."/>
            <person name="Rasmussen M.D."/>
            <person name="Lin M.F."/>
            <person name="Santos M.A."/>
            <person name="Sakthikumar S."/>
            <person name="Munro C.A."/>
            <person name="Rheinbay E."/>
            <person name="Grabherr M."/>
            <person name="Forche A."/>
            <person name="Reedy J.L."/>
            <person name="Agrafioti I."/>
            <person name="Arnaud M.B."/>
            <person name="Bates S."/>
            <person name="Brown A.J."/>
            <person name="Brunke S."/>
            <person name="Costanzo M.C."/>
            <person name="Fitzpatrick D.A."/>
            <person name="de Groot P.W."/>
            <person name="Harris D."/>
            <person name="Hoyer L.L."/>
            <person name="Hube B."/>
            <person name="Klis F.M."/>
            <person name="Kodira C."/>
            <person name="Lennard N."/>
            <person name="Logue M.E."/>
            <person name="Martin R."/>
            <person name="Neiman A.M."/>
            <person name="Nikolaou E."/>
            <person name="Quail M.A."/>
            <person name="Quinn J."/>
            <person name="Santos M.C."/>
            <person name="Schmitzberger F.F."/>
            <person name="Sherlock G."/>
            <person name="Shah P."/>
            <person name="Silverstein K.A."/>
            <person name="Skrzypek M.S."/>
            <person name="Soll D."/>
            <person name="Staggs R."/>
            <person name="Stansfield I."/>
            <person name="Stumpf M.P."/>
            <person name="Sudbery P.E."/>
            <person name="Srikantha T."/>
            <person name="Zeng Q."/>
            <person name="Berman J."/>
            <person name="Berriman M."/>
            <person name="Heitman J."/>
            <person name="Gow N.A."/>
            <person name="Lorenz M.C."/>
            <person name="Birren B.W."/>
            <person name="Kellis M."/>
            <person name="Cuomo C.A."/>
        </authorList>
    </citation>
    <scope>NUCLEOTIDE SEQUENCE [LARGE SCALE GENOMIC DNA]</scope>
    <source>
        <strain evidence="3">ATCC 11503 / BCRC 21390 / CBS 2605 / JCM 1781 / NBRC 1676 / NRRL YB-4239</strain>
    </source>
</reference>
<gene>
    <name evidence="2" type="ORF">LELG_03311</name>
</gene>
<dbReference type="HOGENOM" id="CLU_500645_0_0_1"/>
<protein>
    <submittedName>
        <fullName evidence="2">Uncharacterized protein</fullName>
    </submittedName>
</protein>
<evidence type="ECO:0000256" key="1">
    <source>
        <dbReference type="SAM" id="MobiDB-lite"/>
    </source>
</evidence>
<dbReference type="AlphaFoldDB" id="A5E124"/>
<dbReference type="EMBL" id="CH981527">
    <property type="protein sequence ID" value="EDK45132.1"/>
    <property type="molecule type" value="Genomic_DNA"/>
</dbReference>
<dbReference type="KEGG" id="lel:PVL30_002809"/>
<name>A5E124_LODEL</name>
<dbReference type="InParanoid" id="A5E124"/>
<dbReference type="VEuPathDB" id="FungiDB:LELG_03311"/>
<evidence type="ECO:0000313" key="3">
    <source>
        <dbReference type="Proteomes" id="UP000001996"/>
    </source>
</evidence>